<dbReference type="RefSeq" id="WP_311853892.1">
    <property type="nucleotide sequence ID" value="NZ_JARPXH010000043.1"/>
</dbReference>
<name>A0AAW8TDL3_9ENTE</name>
<reference evidence="1" key="1">
    <citation type="submission" date="2023-03" db="EMBL/GenBank/DDBJ databases">
        <authorList>
            <person name="Shen W."/>
            <person name="Cai J."/>
        </authorList>
    </citation>
    <scope>NUCLEOTIDE SEQUENCE</scope>
    <source>
        <strain evidence="1">Y15</strain>
    </source>
</reference>
<evidence type="ECO:0000313" key="2">
    <source>
        <dbReference type="Proteomes" id="UP001254770"/>
    </source>
</evidence>
<dbReference type="AlphaFoldDB" id="A0AAW8TDL3"/>
<dbReference type="EMBL" id="JARPXL010000041">
    <property type="protein sequence ID" value="MDT2546709.1"/>
    <property type="molecule type" value="Genomic_DNA"/>
</dbReference>
<comment type="caution">
    <text evidence="1">The sequence shown here is derived from an EMBL/GenBank/DDBJ whole genome shotgun (WGS) entry which is preliminary data.</text>
</comment>
<protein>
    <submittedName>
        <fullName evidence="1">Uncharacterized protein</fullName>
    </submittedName>
</protein>
<gene>
    <name evidence="1" type="ORF">P7D69_20475</name>
</gene>
<evidence type="ECO:0000313" key="1">
    <source>
        <dbReference type="EMBL" id="MDT2546709.1"/>
    </source>
</evidence>
<dbReference type="Proteomes" id="UP001254770">
    <property type="component" value="Unassembled WGS sequence"/>
</dbReference>
<organism evidence="1 2">
    <name type="scientific">Enterococcus raffinosus</name>
    <dbReference type="NCBI Taxonomy" id="71452"/>
    <lineage>
        <taxon>Bacteria</taxon>
        <taxon>Bacillati</taxon>
        <taxon>Bacillota</taxon>
        <taxon>Bacilli</taxon>
        <taxon>Lactobacillales</taxon>
        <taxon>Enterococcaceae</taxon>
        <taxon>Enterococcus</taxon>
    </lineage>
</organism>
<proteinExistence type="predicted"/>
<accession>A0AAW8TDL3</accession>
<sequence>MKLVDYIREGYSIVTSPRTAKEIRNAYPESRVFTNNAFDALPCEKLLVDKYYAHHPAVISAKPLQKSFAIEMFNYDFLGVEMVLPVTGEAGRKSLELLTKQIAKLSNTSNTNLLEIKLKDTDSVPEVWYKGERLDELPKGLVDISYHWKTDDFTSDDRGANDITIQYFSSSNDKYPDMKTIGHKREV</sequence>